<accession>A0A5B0VFA4</accession>
<evidence type="ECO:0000256" key="8">
    <source>
        <dbReference type="SAM" id="Phobius"/>
    </source>
</evidence>
<evidence type="ECO:0000256" key="5">
    <source>
        <dbReference type="ARBA" id="ARBA00022692"/>
    </source>
</evidence>
<dbReference type="InterPro" id="IPR000522">
    <property type="entry name" value="ABC_transptr_permease_BtuC"/>
</dbReference>
<evidence type="ECO:0000313" key="9">
    <source>
        <dbReference type="EMBL" id="KAA1172903.1"/>
    </source>
</evidence>
<feature type="transmembrane region" description="Helical" evidence="8">
    <location>
        <begin position="220"/>
        <end position="246"/>
    </location>
</feature>
<comment type="subcellular location">
    <subcellularLocation>
        <location evidence="1">Cell membrane</location>
        <topology evidence="1">Multi-pass membrane protein</topology>
    </subcellularLocation>
</comment>
<feature type="transmembrane region" description="Helical" evidence="8">
    <location>
        <begin position="266"/>
        <end position="284"/>
    </location>
</feature>
<dbReference type="AlphaFoldDB" id="A0A5B0VFA4"/>
<dbReference type="SUPFAM" id="SSF81345">
    <property type="entry name" value="ABC transporter involved in vitamin B12 uptake, BtuC"/>
    <property type="match status" value="1"/>
</dbReference>
<feature type="transmembrane region" description="Helical" evidence="8">
    <location>
        <begin position="291"/>
        <end position="311"/>
    </location>
</feature>
<dbReference type="Gene3D" id="1.10.3470.10">
    <property type="entry name" value="ABC transporter involved in vitamin B12 uptake, BtuC"/>
    <property type="match status" value="1"/>
</dbReference>
<name>A0A5B0VFA4_9GAMM</name>
<dbReference type="GO" id="GO:0005886">
    <property type="term" value="C:plasma membrane"/>
    <property type="evidence" value="ECO:0007669"/>
    <property type="project" value="UniProtKB-SubCell"/>
</dbReference>
<organism evidence="9 10">
    <name type="scientific">Marinobacter salinexigens</name>
    <dbReference type="NCBI Taxonomy" id="2919747"/>
    <lineage>
        <taxon>Bacteria</taxon>
        <taxon>Pseudomonadati</taxon>
        <taxon>Pseudomonadota</taxon>
        <taxon>Gammaproteobacteria</taxon>
        <taxon>Pseudomonadales</taxon>
        <taxon>Marinobacteraceae</taxon>
        <taxon>Marinobacter</taxon>
    </lineage>
</organism>
<dbReference type="PANTHER" id="PTHR30472:SF1">
    <property type="entry name" value="FE(3+) DICITRATE TRANSPORT SYSTEM PERMEASE PROTEIN FECC-RELATED"/>
    <property type="match status" value="1"/>
</dbReference>
<keyword evidence="4" id="KW-1003">Cell membrane</keyword>
<evidence type="ECO:0000256" key="7">
    <source>
        <dbReference type="ARBA" id="ARBA00023136"/>
    </source>
</evidence>
<keyword evidence="3" id="KW-0813">Transport</keyword>
<evidence type="ECO:0000256" key="1">
    <source>
        <dbReference type="ARBA" id="ARBA00004651"/>
    </source>
</evidence>
<reference evidence="9 10" key="1">
    <citation type="submission" date="2019-08" db="EMBL/GenBank/DDBJ databases">
        <title>Marinobacter ZYF650 sp. nov., a marine bacterium isolated from seawater of the Mariana trench.</title>
        <authorList>
            <person name="Ahmad W."/>
        </authorList>
    </citation>
    <scope>NUCLEOTIDE SEQUENCE [LARGE SCALE GENOMIC DNA]</scope>
    <source>
        <strain evidence="9 10">ZYF650</strain>
    </source>
</reference>
<dbReference type="CDD" id="cd06550">
    <property type="entry name" value="TM_ABC_iron-siderophores_like"/>
    <property type="match status" value="1"/>
</dbReference>
<sequence>MTFCASLAFGQTSVPGDTLFAALFHFDATNTQHLIVTGSRFPRAITATLVGAALAVAGALMQALTRNPLASPAILGVNAGAVFAIVCVSTLLVTSSMTLLLWVGLAGAAAAAVLVYSLGSAGGGGPTPVRLVLAGAAITALFVSFTQALLVTNQEGLDSVLFWLAGSVSGRPLDMVLPTLPLILPALMISVLLGRQINLLMSGDDIAKGLGQNVVRLKALLGLLVVCLAGSAVALAGSVGFVGLIVPHMVRGWFGRDHRWVIPGSALVGAILLLAADTLARFIIMPQEIPVGVMTALIGTPFFIVLCRRGLSRG</sequence>
<evidence type="ECO:0000256" key="6">
    <source>
        <dbReference type="ARBA" id="ARBA00022989"/>
    </source>
</evidence>
<feature type="transmembrane region" description="Helical" evidence="8">
    <location>
        <begin position="99"/>
        <end position="119"/>
    </location>
</feature>
<keyword evidence="6 8" id="KW-1133">Transmembrane helix</keyword>
<dbReference type="InterPro" id="IPR037294">
    <property type="entry name" value="ABC_BtuC-like"/>
</dbReference>
<comment type="caution">
    <text evidence="9">The sequence shown here is derived from an EMBL/GenBank/DDBJ whole genome shotgun (WGS) entry which is preliminary data.</text>
</comment>
<comment type="similarity">
    <text evidence="2">Belongs to the binding-protein-dependent transport system permease family. FecCD subfamily.</text>
</comment>
<feature type="transmembrane region" description="Helical" evidence="8">
    <location>
        <begin position="40"/>
        <end position="61"/>
    </location>
</feature>
<feature type="transmembrane region" description="Helical" evidence="8">
    <location>
        <begin position="172"/>
        <end position="193"/>
    </location>
</feature>
<dbReference type="GO" id="GO:0033214">
    <property type="term" value="P:siderophore-iron import into cell"/>
    <property type="evidence" value="ECO:0007669"/>
    <property type="project" value="TreeGrafter"/>
</dbReference>
<gene>
    <name evidence="9" type="ORF">FWJ25_13485</name>
</gene>
<keyword evidence="5 8" id="KW-0812">Transmembrane</keyword>
<dbReference type="Pfam" id="PF01032">
    <property type="entry name" value="FecCD"/>
    <property type="match status" value="1"/>
</dbReference>
<dbReference type="FunFam" id="1.10.3470.10:FF:000001">
    <property type="entry name" value="Vitamin B12 ABC transporter permease BtuC"/>
    <property type="match status" value="1"/>
</dbReference>
<evidence type="ECO:0000256" key="2">
    <source>
        <dbReference type="ARBA" id="ARBA00007935"/>
    </source>
</evidence>
<dbReference type="EMBL" id="VTUU01000006">
    <property type="protein sequence ID" value="KAA1172903.1"/>
    <property type="molecule type" value="Genomic_DNA"/>
</dbReference>
<proteinExistence type="inferred from homology"/>
<feature type="transmembrane region" description="Helical" evidence="8">
    <location>
        <begin position="73"/>
        <end position="93"/>
    </location>
</feature>
<dbReference type="PANTHER" id="PTHR30472">
    <property type="entry name" value="FERRIC ENTEROBACTIN TRANSPORT SYSTEM PERMEASE PROTEIN"/>
    <property type="match status" value="1"/>
</dbReference>
<evidence type="ECO:0000313" key="10">
    <source>
        <dbReference type="Proteomes" id="UP000323161"/>
    </source>
</evidence>
<evidence type="ECO:0000256" key="3">
    <source>
        <dbReference type="ARBA" id="ARBA00022448"/>
    </source>
</evidence>
<dbReference type="GO" id="GO:0022857">
    <property type="term" value="F:transmembrane transporter activity"/>
    <property type="evidence" value="ECO:0007669"/>
    <property type="project" value="InterPro"/>
</dbReference>
<feature type="transmembrane region" description="Helical" evidence="8">
    <location>
        <begin position="131"/>
        <end position="152"/>
    </location>
</feature>
<evidence type="ECO:0000256" key="4">
    <source>
        <dbReference type="ARBA" id="ARBA00022475"/>
    </source>
</evidence>
<dbReference type="Proteomes" id="UP000323161">
    <property type="component" value="Unassembled WGS sequence"/>
</dbReference>
<protein>
    <submittedName>
        <fullName evidence="9">Iron ABC transporter permease</fullName>
    </submittedName>
</protein>
<keyword evidence="7 8" id="KW-0472">Membrane</keyword>
<keyword evidence="10" id="KW-1185">Reference proteome</keyword>